<feature type="transmembrane region" description="Helical" evidence="7">
    <location>
        <begin position="46"/>
        <end position="68"/>
    </location>
</feature>
<feature type="transmembrane region" description="Helical" evidence="7">
    <location>
        <begin position="139"/>
        <end position="162"/>
    </location>
</feature>
<evidence type="ECO:0000256" key="3">
    <source>
        <dbReference type="ARBA" id="ARBA00022475"/>
    </source>
</evidence>
<dbReference type="Proteomes" id="UP000255326">
    <property type="component" value="Unassembled WGS sequence"/>
</dbReference>
<feature type="transmembrane region" description="Helical" evidence="7">
    <location>
        <begin position="20"/>
        <end position="40"/>
    </location>
</feature>
<dbReference type="InterPro" id="IPR011701">
    <property type="entry name" value="MFS"/>
</dbReference>
<evidence type="ECO:0000259" key="8">
    <source>
        <dbReference type="PROSITE" id="PS50850"/>
    </source>
</evidence>
<keyword evidence="5 7" id="KW-1133">Transmembrane helix</keyword>
<sequence length="418" mass="45525">MRKIKTLLERYDRVIWIRFVGEFITGISGAMLAPFLILYLHEVFNGSVMIPMLVVSLQPFTEMLVTFLAGQYTDRVGRKISINGSLFLQGAAMIGFIFADSVWLIAVLYALNGAGRAIYIPASRAQIADQTSEDMRSEVFAVISAIGSFGMTIGPAAGLILYKSSPSLLFLLEGSALLIYFAICTAFMKETAPFTTGAHVNGNGFGTAPAIRKPLSFYLPLIGVMLLSMPISLFYAQMETTYRLFSQDMFKDGVFALTLMSIAKAVISLFVEIPLVKWSSKFTMKKIIGISYVCFALAAVGLGLSSTYVMLIITVLILTIGESIGLNHFLSFVGRMAPADKRGTFFAIYGTHWDLSRTISPAIGGIIMLHVGGGFIFFGAGALLLITLVIQQKVAGIAERSYLNTVPKNIPDSRRVVV</sequence>
<dbReference type="GO" id="GO:0005886">
    <property type="term" value="C:plasma membrane"/>
    <property type="evidence" value="ECO:0007669"/>
    <property type="project" value="UniProtKB-SubCell"/>
</dbReference>
<keyword evidence="10" id="KW-1185">Reference proteome</keyword>
<feature type="domain" description="Major facilitator superfamily (MFS) profile" evidence="8">
    <location>
        <begin position="14"/>
        <end position="399"/>
    </location>
</feature>
<keyword evidence="3" id="KW-1003">Cell membrane</keyword>
<keyword evidence="4 7" id="KW-0812">Transmembrane</keyword>
<reference evidence="9 10" key="1">
    <citation type="submission" date="2018-07" db="EMBL/GenBank/DDBJ databases">
        <title>Genomic Encyclopedia of Type Strains, Phase IV (KMG-IV): sequencing the most valuable type-strain genomes for metagenomic binning, comparative biology and taxonomic classification.</title>
        <authorList>
            <person name="Goeker M."/>
        </authorList>
    </citation>
    <scope>NUCLEOTIDE SEQUENCE [LARGE SCALE GENOMIC DNA]</scope>
    <source>
        <strain evidence="9 10">DSM 25281</strain>
    </source>
</reference>
<feature type="transmembrane region" description="Helical" evidence="7">
    <location>
        <begin position="103"/>
        <end position="119"/>
    </location>
</feature>
<dbReference type="SUPFAM" id="SSF103473">
    <property type="entry name" value="MFS general substrate transporter"/>
    <property type="match status" value="1"/>
</dbReference>
<organism evidence="9 10">
    <name type="scientific">Falsibacillus pallidus</name>
    <dbReference type="NCBI Taxonomy" id="493781"/>
    <lineage>
        <taxon>Bacteria</taxon>
        <taxon>Bacillati</taxon>
        <taxon>Bacillota</taxon>
        <taxon>Bacilli</taxon>
        <taxon>Bacillales</taxon>
        <taxon>Bacillaceae</taxon>
        <taxon>Falsibacillus</taxon>
    </lineage>
</organism>
<accession>A0A370GR42</accession>
<dbReference type="Pfam" id="PF07690">
    <property type="entry name" value="MFS_1"/>
    <property type="match status" value="1"/>
</dbReference>
<evidence type="ECO:0000313" key="9">
    <source>
        <dbReference type="EMBL" id="RDI45790.1"/>
    </source>
</evidence>
<evidence type="ECO:0000256" key="1">
    <source>
        <dbReference type="ARBA" id="ARBA00004651"/>
    </source>
</evidence>
<keyword evidence="6 7" id="KW-0472">Membrane</keyword>
<comment type="subcellular location">
    <subcellularLocation>
        <location evidence="1">Cell membrane</location>
        <topology evidence="1">Multi-pass membrane protein</topology>
    </subcellularLocation>
</comment>
<protein>
    <submittedName>
        <fullName evidence="9">Putative MFS family arabinose efflux permease</fullName>
    </submittedName>
</protein>
<evidence type="ECO:0000256" key="6">
    <source>
        <dbReference type="ARBA" id="ARBA00023136"/>
    </source>
</evidence>
<dbReference type="EMBL" id="QQAY01000002">
    <property type="protein sequence ID" value="RDI45790.1"/>
    <property type="molecule type" value="Genomic_DNA"/>
</dbReference>
<feature type="transmembrane region" description="Helical" evidence="7">
    <location>
        <begin position="168"/>
        <end position="188"/>
    </location>
</feature>
<name>A0A370GR42_9BACI</name>
<dbReference type="InterPro" id="IPR036259">
    <property type="entry name" value="MFS_trans_sf"/>
</dbReference>
<dbReference type="GO" id="GO:0022857">
    <property type="term" value="F:transmembrane transporter activity"/>
    <property type="evidence" value="ECO:0007669"/>
    <property type="project" value="InterPro"/>
</dbReference>
<dbReference type="PANTHER" id="PTHR43414">
    <property type="entry name" value="MULTIDRUG RESISTANCE PROTEIN MDTG"/>
    <property type="match status" value="1"/>
</dbReference>
<dbReference type="PANTHER" id="PTHR43414:SF1">
    <property type="entry name" value="PEPTIDE PERMEASE"/>
    <property type="match status" value="1"/>
</dbReference>
<evidence type="ECO:0000256" key="5">
    <source>
        <dbReference type="ARBA" id="ARBA00022989"/>
    </source>
</evidence>
<feature type="transmembrane region" description="Helical" evidence="7">
    <location>
        <begin position="287"/>
        <end position="320"/>
    </location>
</feature>
<proteinExistence type="predicted"/>
<evidence type="ECO:0000256" key="2">
    <source>
        <dbReference type="ARBA" id="ARBA00022448"/>
    </source>
</evidence>
<comment type="caution">
    <text evidence="9">The sequence shown here is derived from an EMBL/GenBank/DDBJ whole genome shotgun (WGS) entry which is preliminary data.</text>
</comment>
<evidence type="ECO:0000313" key="10">
    <source>
        <dbReference type="Proteomes" id="UP000255326"/>
    </source>
</evidence>
<dbReference type="PROSITE" id="PS50850">
    <property type="entry name" value="MFS"/>
    <property type="match status" value="1"/>
</dbReference>
<gene>
    <name evidence="9" type="ORF">DFR59_102424</name>
</gene>
<dbReference type="CDD" id="cd17329">
    <property type="entry name" value="MFS_MdtH_MDR_like"/>
    <property type="match status" value="1"/>
</dbReference>
<dbReference type="RefSeq" id="WP_158538326.1">
    <property type="nucleotide sequence ID" value="NZ_QQAY01000002.1"/>
</dbReference>
<dbReference type="AlphaFoldDB" id="A0A370GR42"/>
<evidence type="ECO:0000256" key="4">
    <source>
        <dbReference type="ARBA" id="ARBA00022692"/>
    </source>
</evidence>
<evidence type="ECO:0000256" key="7">
    <source>
        <dbReference type="SAM" id="Phobius"/>
    </source>
</evidence>
<dbReference type="OrthoDB" id="9793283at2"/>
<feature type="transmembrane region" description="Helical" evidence="7">
    <location>
        <begin position="215"/>
        <end position="235"/>
    </location>
</feature>
<dbReference type="InterPro" id="IPR020846">
    <property type="entry name" value="MFS_dom"/>
</dbReference>
<keyword evidence="2" id="KW-0813">Transport</keyword>
<feature type="transmembrane region" description="Helical" evidence="7">
    <location>
        <begin position="255"/>
        <end position="275"/>
    </location>
</feature>
<feature type="transmembrane region" description="Helical" evidence="7">
    <location>
        <begin position="80"/>
        <end position="97"/>
    </location>
</feature>
<feature type="transmembrane region" description="Helical" evidence="7">
    <location>
        <begin position="362"/>
        <end position="390"/>
    </location>
</feature>
<dbReference type="Gene3D" id="1.20.1250.20">
    <property type="entry name" value="MFS general substrate transporter like domains"/>
    <property type="match status" value="1"/>
</dbReference>